<protein>
    <submittedName>
        <fullName evidence="1">Uncharacterized protein</fullName>
    </submittedName>
</protein>
<dbReference type="VEuPathDB" id="AmoebaDB:NfTy_070070"/>
<proteinExistence type="predicted"/>
<dbReference type="GeneID" id="68110843"/>
<dbReference type="VEuPathDB" id="AmoebaDB:NF0124680"/>
<gene>
    <name evidence="1" type="ORF">FDP41_003625</name>
</gene>
<dbReference type="Proteomes" id="UP000444721">
    <property type="component" value="Unassembled WGS sequence"/>
</dbReference>
<keyword evidence="2" id="KW-1185">Reference proteome</keyword>
<evidence type="ECO:0000313" key="2">
    <source>
        <dbReference type="Proteomes" id="UP000444721"/>
    </source>
</evidence>
<evidence type="ECO:0000313" key="1">
    <source>
        <dbReference type="EMBL" id="KAF0977633.1"/>
    </source>
</evidence>
<reference evidence="1 2" key="1">
    <citation type="journal article" date="2019" name="Sci. Rep.">
        <title>Nanopore sequencing improves the draft genome of the human pathogenic amoeba Naegleria fowleri.</title>
        <authorList>
            <person name="Liechti N."/>
            <person name="Schurch N."/>
            <person name="Bruggmann R."/>
            <person name="Wittwer M."/>
        </authorList>
    </citation>
    <scope>NUCLEOTIDE SEQUENCE [LARGE SCALE GENOMIC DNA]</scope>
    <source>
        <strain evidence="1 2">ATCC 30894</strain>
    </source>
</reference>
<dbReference type="AlphaFoldDB" id="A0A6A5BIC3"/>
<dbReference type="VEuPathDB" id="AmoebaDB:FDP41_003625"/>
<name>A0A6A5BIC3_NAEFO</name>
<dbReference type="EMBL" id="VFQX01000034">
    <property type="protein sequence ID" value="KAF0977633.1"/>
    <property type="molecule type" value="Genomic_DNA"/>
</dbReference>
<sequence>MGASVSLNMVTSSHIPAMNESEANHLLHSHHHDHHSMINRSFPSHQEFNGFTTTMASTRNGRSHSLPCPPQSRLFHMSSSFSSHPCESCKPSHHHDYYLHVSSSKQKETLSNAESFQDEFSNYEQPQQQVSFSSIKKMLLKKDVIERTPLRSEPLFNIKNHTSATLTAPRQNSSTPKKTMHSLVDHHSSGCEYKILVTQSDDDKEYSPLMNLNNRRRISIEEERKELKKKIHLKKSTLHYMYSYRNE</sequence>
<dbReference type="RefSeq" id="XP_044562346.1">
    <property type="nucleotide sequence ID" value="XM_044706950.1"/>
</dbReference>
<organism evidence="1 2">
    <name type="scientific">Naegleria fowleri</name>
    <name type="common">Brain eating amoeba</name>
    <dbReference type="NCBI Taxonomy" id="5763"/>
    <lineage>
        <taxon>Eukaryota</taxon>
        <taxon>Discoba</taxon>
        <taxon>Heterolobosea</taxon>
        <taxon>Tetramitia</taxon>
        <taxon>Eutetramitia</taxon>
        <taxon>Vahlkampfiidae</taxon>
        <taxon>Naegleria</taxon>
    </lineage>
</organism>
<accession>A0A6A5BIC3</accession>
<comment type="caution">
    <text evidence="1">The sequence shown here is derived from an EMBL/GenBank/DDBJ whole genome shotgun (WGS) entry which is preliminary data.</text>
</comment>